<dbReference type="Proteomes" id="UP001362999">
    <property type="component" value="Unassembled WGS sequence"/>
</dbReference>
<evidence type="ECO:0000256" key="1">
    <source>
        <dbReference type="SAM" id="MobiDB-lite"/>
    </source>
</evidence>
<evidence type="ECO:0000313" key="2">
    <source>
        <dbReference type="EMBL" id="KAK6981501.1"/>
    </source>
</evidence>
<comment type="caution">
    <text evidence="2">The sequence shown here is derived from an EMBL/GenBank/DDBJ whole genome shotgun (WGS) entry which is preliminary data.</text>
</comment>
<organism evidence="2 3">
    <name type="scientific">Favolaschia claudopus</name>
    <dbReference type="NCBI Taxonomy" id="2862362"/>
    <lineage>
        <taxon>Eukaryota</taxon>
        <taxon>Fungi</taxon>
        <taxon>Dikarya</taxon>
        <taxon>Basidiomycota</taxon>
        <taxon>Agaricomycotina</taxon>
        <taxon>Agaricomycetes</taxon>
        <taxon>Agaricomycetidae</taxon>
        <taxon>Agaricales</taxon>
        <taxon>Marasmiineae</taxon>
        <taxon>Mycenaceae</taxon>
        <taxon>Favolaschia</taxon>
    </lineage>
</organism>
<feature type="region of interest" description="Disordered" evidence="1">
    <location>
        <begin position="36"/>
        <end position="62"/>
    </location>
</feature>
<name>A0AAV9ZH08_9AGAR</name>
<gene>
    <name evidence="2" type="ORF">R3P38DRAFT_415155</name>
</gene>
<dbReference type="EMBL" id="JAWWNJ010000149">
    <property type="protein sequence ID" value="KAK6981501.1"/>
    <property type="molecule type" value="Genomic_DNA"/>
</dbReference>
<dbReference type="AlphaFoldDB" id="A0AAV9ZH08"/>
<sequence length="188" mass="20424">MIPTPVSSNTYPMASHSMTGFPPLQPNFNAVPQFNPNSAFLPPSSSQEHSLHQGGTDPNSPELFQQNMQLVQQSVLQLQEAAKRALDGIQNAYRIGHTPTQTEADLATLNQTLQMVCEQMRQTGVGGLPLLPVTDPNEPPAMPTEEQLMAQTTRAVQVPYEQLKRGQDSAQAVVANLVAGIDRSSSHR</sequence>
<protein>
    <recommendedName>
        <fullName evidence="4">Mediator of RNA polymerase II transcription subunit 29</fullName>
    </recommendedName>
</protein>
<accession>A0AAV9ZH08</accession>
<keyword evidence="3" id="KW-1185">Reference proteome</keyword>
<proteinExistence type="predicted"/>
<feature type="compositionally biased region" description="Polar residues" evidence="1">
    <location>
        <begin position="36"/>
        <end position="48"/>
    </location>
</feature>
<reference evidence="2 3" key="1">
    <citation type="journal article" date="2024" name="J Genomics">
        <title>Draft genome sequencing and assembly of Favolaschia claudopus CIRM-BRFM 2984 isolated from oak limbs.</title>
        <authorList>
            <person name="Navarro D."/>
            <person name="Drula E."/>
            <person name="Chaduli D."/>
            <person name="Cazenave R."/>
            <person name="Ahrendt S."/>
            <person name="Wang J."/>
            <person name="Lipzen A."/>
            <person name="Daum C."/>
            <person name="Barry K."/>
            <person name="Grigoriev I.V."/>
            <person name="Favel A."/>
            <person name="Rosso M.N."/>
            <person name="Martin F."/>
        </authorList>
    </citation>
    <scope>NUCLEOTIDE SEQUENCE [LARGE SCALE GENOMIC DNA]</scope>
    <source>
        <strain evidence="2 3">CIRM-BRFM 2984</strain>
    </source>
</reference>
<evidence type="ECO:0000313" key="3">
    <source>
        <dbReference type="Proteomes" id="UP001362999"/>
    </source>
</evidence>
<evidence type="ECO:0008006" key="4">
    <source>
        <dbReference type="Google" id="ProtNLM"/>
    </source>
</evidence>